<dbReference type="PANTHER" id="PTHR34501">
    <property type="entry name" value="PROTEIN YDDL-RELATED"/>
    <property type="match status" value="1"/>
</dbReference>
<dbReference type="PRINTS" id="PR00182">
    <property type="entry name" value="ECOLNEIPORIN"/>
</dbReference>
<dbReference type="Gene3D" id="2.40.160.10">
    <property type="entry name" value="Porin"/>
    <property type="match status" value="1"/>
</dbReference>
<evidence type="ECO:0000256" key="3">
    <source>
        <dbReference type="ARBA" id="ARBA00022448"/>
    </source>
</evidence>
<reference evidence="12 13" key="1">
    <citation type="submission" date="2019-11" db="EMBL/GenBank/DDBJ databases">
        <title>Novel species isolated from a subtropical stream in China.</title>
        <authorList>
            <person name="Lu H."/>
        </authorList>
    </citation>
    <scope>NUCLEOTIDE SEQUENCE [LARGE SCALE GENOMIC DNA]</scope>
    <source>
        <strain evidence="12 13">FT80W</strain>
    </source>
</reference>
<dbReference type="AlphaFoldDB" id="A0A6I2L3C2"/>
<dbReference type="GO" id="GO:0009279">
    <property type="term" value="C:cell outer membrane"/>
    <property type="evidence" value="ECO:0007669"/>
    <property type="project" value="UniProtKB-SubCell"/>
</dbReference>
<proteinExistence type="predicted"/>
<dbReference type="PANTHER" id="PTHR34501:SF9">
    <property type="entry name" value="MAJOR OUTER MEMBRANE PROTEIN P.IA"/>
    <property type="match status" value="1"/>
</dbReference>
<keyword evidence="9" id="KW-0472">Membrane</keyword>
<keyword evidence="13" id="KW-1185">Reference proteome</keyword>
<evidence type="ECO:0000256" key="9">
    <source>
        <dbReference type="ARBA" id="ARBA00023136"/>
    </source>
</evidence>
<name>A0A6I2L3C2_9BURK</name>
<evidence type="ECO:0000256" key="6">
    <source>
        <dbReference type="ARBA" id="ARBA00022729"/>
    </source>
</evidence>
<dbReference type="GO" id="GO:0046930">
    <property type="term" value="C:pore complex"/>
    <property type="evidence" value="ECO:0007669"/>
    <property type="project" value="UniProtKB-KW"/>
</dbReference>
<keyword evidence="8" id="KW-0626">Porin</keyword>
<evidence type="ECO:0000313" key="12">
    <source>
        <dbReference type="EMBL" id="MRW92230.1"/>
    </source>
</evidence>
<organism evidence="12 13">
    <name type="scientific">Duganella guangzhouensis</name>
    <dbReference type="NCBI Taxonomy" id="2666084"/>
    <lineage>
        <taxon>Bacteria</taxon>
        <taxon>Pseudomonadati</taxon>
        <taxon>Pseudomonadota</taxon>
        <taxon>Betaproteobacteria</taxon>
        <taxon>Burkholderiales</taxon>
        <taxon>Oxalobacteraceae</taxon>
        <taxon>Telluria group</taxon>
        <taxon>Duganella</taxon>
    </lineage>
</organism>
<dbReference type="InterPro" id="IPR050298">
    <property type="entry name" value="Gram-neg_bact_OMP"/>
</dbReference>
<keyword evidence="3" id="KW-0813">Transport</keyword>
<feature type="domain" description="Porin" evidence="11">
    <location>
        <begin position="5"/>
        <end position="349"/>
    </location>
</feature>
<comment type="caution">
    <text evidence="12">The sequence shown here is derived from an EMBL/GenBank/DDBJ whole genome shotgun (WGS) entry which is preliminary data.</text>
</comment>
<dbReference type="GO" id="GO:0015288">
    <property type="term" value="F:porin activity"/>
    <property type="evidence" value="ECO:0007669"/>
    <property type="project" value="UniProtKB-KW"/>
</dbReference>
<sequence>MGTSSTAAMAQNSYLWSRLQSLPEYSGASGATGVSVYGTLDEGINYIKSDNGPVKTQVMSGGEYSSKLGIYGSEDLGGGLKLEFNLESGFQADTGTQQDTNLFNRASWVGLKSRELGTLRFGNQLAASLPLFVDVFGVVNTNSVFTWVGAAAVQTSKGVGYNSDLGAGATTLLTRVPKSVMYQTPRMAGLSGQFMYASNSTTGTGVPRASNQGGVVSYESYPFYLAASYNQVWSGAVTLTTGATPIYVRNDIPGLAVVYDHGDLVLSTSYMMMVPKLEQDGLARIATLGAILPRGRHTWRMSVVHRDTSGVRNTAGTEVASSALGVMLGYDYDLSKRTSLYARVGTVRNFGASTIVFNSNALPLQSGSANPQLGIETRSLTLGMYHHF</sequence>
<evidence type="ECO:0000256" key="7">
    <source>
        <dbReference type="ARBA" id="ARBA00023065"/>
    </source>
</evidence>
<dbReference type="EMBL" id="WKJK01000010">
    <property type="protein sequence ID" value="MRW92230.1"/>
    <property type="molecule type" value="Genomic_DNA"/>
</dbReference>
<dbReference type="CDD" id="cd00342">
    <property type="entry name" value="gram_neg_porins"/>
    <property type="match status" value="1"/>
</dbReference>
<evidence type="ECO:0000313" key="13">
    <source>
        <dbReference type="Proteomes" id="UP000433309"/>
    </source>
</evidence>
<protein>
    <submittedName>
        <fullName evidence="12">Porin</fullName>
    </submittedName>
</protein>
<dbReference type="InterPro" id="IPR002299">
    <property type="entry name" value="Porin_Neis"/>
</dbReference>
<dbReference type="Proteomes" id="UP000433309">
    <property type="component" value="Unassembled WGS sequence"/>
</dbReference>
<evidence type="ECO:0000256" key="2">
    <source>
        <dbReference type="ARBA" id="ARBA00011233"/>
    </source>
</evidence>
<dbReference type="InterPro" id="IPR023614">
    <property type="entry name" value="Porin_dom_sf"/>
</dbReference>
<dbReference type="GO" id="GO:0034220">
    <property type="term" value="P:monoatomic ion transmembrane transport"/>
    <property type="evidence" value="ECO:0007669"/>
    <property type="project" value="InterPro"/>
</dbReference>
<keyword evidence="10" id="KW-0998">Cell outer membrane</keyword>
<evidence type="ECO:0000256" key="5">
    <source>
        <dbReference type="ARBA" id="ARBA00022692"/>
    </source>
</evidence>
<dbReference type="Pfam" id="PF13609">
    <property type="entry name" value="Porin_4"/>
    <property type="match status" value="1"/>
</dbReference>
<evidence type="ECO:0000256" key="4">
    <source>
        <dbReference type="ARBA" id="ARBA00022452"/>
    </source>
</evidence>
<gene>
    <name evidence="12" type="ORF">GJ699_19735</name>
</gene>
<dbReference type="SUPFAM" id="SSF56935">
    <property type="entry name" value="Porins"/>
    <property type="match status" value="1"/>
</dbReference>
<keyword evidence="7" id="KW-0406">Ion transport</keyword>
<evidence type="ECO:0000256" key="10">
    <source>
        <dbReference type="ARBA" id="ARBA00023237"/>
    </source>
</evidence>
<dbReference type="InterPro" id="IPR001702">
    <property type="entry name" value="Porin_Gram-ve"/>
</dbReference>
<keyword evidence="6" id="KW-0732">Signal</keyword>
<accession>A0A6I2L3C2</accession>
<evidence type="ECO:0000256" key="1">
    <source>
        <dbReference type="ARBA" id="ARBA00004571"/>
    </source>
</evidence>
<evidence type="ECO:0000259" key="11">
    <source>
        <dbReference type="Pfam" id="PF13609"/>
    </source>
</evidence>
<comment type="subcellular location">
    <subcellularLocation>
        <location evidence="1">Cell outer membrane</location>
        <topology evidence="1">Multi-pass membrane protein</topology>
    </subcellularLocation>
</comment>
<dbReference type="InterPro" id="IPR033900">
    <property type="entry name" value="Gram_neg_porin_domain"/>
</dbReference>
<evidence type="ECO:0000256" key="8">
    <source>
        <dbReference type="ARBA" id="ARBA00023114"/>
    </source>
</evidence>
<comment type="subunit">
    <text evidence="2">Homotrimer.</text>
</comment>
<keyword evidence="5" id="KW-0812">Transmembrane</keyword>
<keyword evidence="4" id="KW-1134">Transmembrane beta strand</keyword>
<dbReference type="PRINTS" id="PR00184">
    <property type="entry name" value="NEISSPPORIN"/>
</dbReference>